<evidence type="ECO:0000256" key="2">
    <source>
        <dbReference type="ARBA" id="ARBA00005051"/>
    </source>
</evidence>
<dbReference type="EMBL" id="BMGR01000021">
    <property type="protein sequence ID" value="GGG24913.1"/>
    <property type="molecule type" value="Genomic_DNA"/>
</dbReference>
<dbReference type="CDD" id="cd00483">
    <property type="entry name" value="HPPK"/>
    <property type="match status" value="1"/>
</dbReference>
<accession>A0A917LHS6</accession>
<evidence type="ECO:0000259" key="9">
    <source>
        <dbReference type="PROSITE" id="PS00794"/>
    </source>
</evidence>
<dbReference type="GO" id="GO:0003848">
    <property type="term" value="F:2-amino-4-hydroxy-6-hydroxymethyldihydropteridine diphosphokinase activity"/>
    <property type="evidence" value="ECO:0007669"/>
    <property type="project" value="UniProtKB-EC"/>
</dbReference>
<dbReference type="Pfam" id="PF01288">
    <property type="entry name" value="HPPK"/>
    <property type="match status" value="1"/>
</dbReference>
<keyword evidence="6" id="KW-0418">Kinase</keyword>
<reference evidence="10" key="1">
    <citation type="journal article" date="2014" name="Int. J. Syst. Evol. Microbiol.">
        <title>Complete genome sequence of Corynebacterium casei LMG S-19264T (=DSM 44701T), isolated from a smear-ripened cheese.</title>
        <authorList>
            <consortium name="US DOE Joint Genome Institute (JGI-PGF)"/>
            <person name="Walter F."/>
            <person name="Albersmeier A."/>
            <person name="Kalinowski J."/>
            <person name="Ruckert C."/>
        </authorList>
    </citation>
    <scope>NUCLEOTIDE SEQUENCE</scope>
    <source>
        <strain evidence="10">CGMCC 1.12987</strain>
    </source>
</reference>
<dbReference type="GO" id="GO:0046656">
    <property type="term" value="P:folic acid biosynthetic process"/>
    <property type="evidence" value="ECO:0007669"/>
    <property type="project" value="UniProtKB-KW"/>
</dbReference>
<evidence type="ECO:0000256" key="1">
    <source>
        <dbReference type="ARBA" id="ARBA00000198"/>
    </source>
</evidence>
<dbReference type="GO" id="GO:0016301">
    <property type="term" value="F:kinase activity"/>
    <property type="evidence" value="ECO:0007669"/>
    <property type="project" value="UniProtKB-KW"/>
</dbReference>
<comment type="caution">
    <text evidence="10">The sequence shown here is derived from an EMBL/GenBank/DDBJ whole genome shotgun (WGS) entry which is preliminary data.</text>
</comment>
<dbReference type="PROSITE" id="PS00794">
    <property type="entry name" value="HPPK"/>
    <property type="match status" value="1"/>
</dbReference>
<keyword evidence="11" id="KW-1185">Reference proteome</keyword>
<keyword evidence="7" id="KW-0067">ATP-binding</keyword>
<feature type="domain" description="7,8-dihydro-6-hydroxymethylpterin-pyrophosphokinase" evidence="9">
    <location>
        <begin position="105"/>
        <end position="116"/>
    </location>
</feature>
<dbReference type="Proteomes" id="UP000644756">
    <property type="component" value="Unassembled WGS sequence"/>
</dbReference>
<evidence type="ECO:0000256" key="4">
    <source>
        <dbReference type="ARBA" id="ARBA00022679"/>
    </source>
</evidence>
<gene>
    <name evidence="10" type="primary">folK</name>
    <name evidence="10" type="ORF">GCM10010916_46800</name>
</gene>
<dbReference type="InterPro" id="IPR000550">
    <property type="entry name" value="Hppk"/>
</dbReference>
<organism evidence="10 11">
    <name type="scientific">Paenibacillus abyssi</name>
    <dbReference type="NCBI Taxonomy" id="1340531"/>
    <lineage>
        <taxon>Bacteria</taxon>
        <taxon>Bacillati</taxon>
        <taxon>Bacillota</taxon>
        <taxon>Bacilli</taxon>
        <taxon>Bacillales</taxon>
        <taxon>Paenibacillaceae</taxon>
        <taxon>Paenibacillus</taxon>
    </lineage>
</organism>
<evidence type="ECO:0000256" key="8">
    <source>
        <dbReference type="ARBA" id="ARBA00022909"/>
    </source>
</evidence>
<dbReference type="RefSeq" id="WP_188533507.1">
    <property type="nucleotide sequence ID" value="NZ_BMGR01000021.1"/>
</dbReference>
<evidence type="ECO:0000256" key="7">
    <source>
        <dbReference type="ARBA" id="ARBA00022840"/>
    </source>
</evidence>
<sequence length="194" mass="21359">MDKSFPPGAEPESPVIKPVTAIIALGSNLGDREGLLLQALRLLDEHASIQVQHVSGIYETDPVGFTEQPAFLNMAAAVAVSLPPLELLRQMLAVEGRLGRVREQRWGPRTIDLDLIYYEGVEMDTEELTLPHPRMLERAFVLVPMRDVVADTEVAPSFRESVESAAAEAQRYGKEGITLWNTINWRSGSAHSGS</sequence>
<keyword evidence="8" id="KW-0289">Folate biosynthesis</keyword>
<evidence type="ECO:0000256" key="5">
    <source>
        <dbReference type="ARBA" id="ARBA00022741"/>
    </source>
</evidence>
<dbReference type="GO" id="GO:0005524">
    <property type="term" value="F:ATP binding"/>
    <property type="evidence" value="ECO:0007669"/>
    <property type="project" value="UniProtKB-KW"/>
</dbReference>
<evidence type="ECO:0000256" key="6">
    <source>
        <dbReference type="ARBA" id="ARBA00022777"/>
    </source>
</evidence>
<reference evidence="10" key="2">
    <citation type="submission" date="2020-09" db="EMBL/GenBank/DDBJ databases">
        <authorList>
            <person name="Sun Q."/>
            <person name="Zhou Y."/>
        </authorList>
    </citation>
    <scope>NUCLEOTIDE SEQUENCE</scope>
    <source>
        <strain evidence="10">CGMCC 1.12987</strain>
    </source>
</reference>
<dbReference type="InterPro" id="IPR035907">
    <property type="entry name" value="Hppk_sf"/>
</dbReference>
<protein>
    <recommendedName>
        <fullName evidence="3">2-amino-4-hydroxy-6-hydroxymethyldihydropteridine diphosphokinase</fullName>
        <ecNumber evidence="3">2.7.6.3</ecNumber>
    </recommendedName>
</protein>
<dbReference type="PANTHER" id="PTHR43071:SF1">
    <property type="entry name" value="2-AMINO-4-HYDROXY-6-HYDROXYMETHYLDIHYDROPTERIDINE PYROPHOSPHOKINASE"/>
    <property type="match status" value="1"/>
</dbReference>
<comment type="catalytic activity">
    <reaction evidence="1">
        <text>6-hydroxymethyl-7,8-dihydropterin + ATP = (7,8-dihydropterin-6-yl)methyl diphosphate + AMP + H(+)</text>
        <dbReference type="Rhea" id="RHEA:11412"/>
        <dbReference type="ChEBI" id="CHEBI:15378"/>
        <dbReference type="ChEBI" id="CHEBI:30616"/>
        <dbReference type="ChEBI" id="CHEBI:44841"/>
        <dbReference type="ChEBI" id="CHEBI:72950"/>
        <dbReference type="ChEBI" id="CHEBI:456215"/>
        <dbReference type="EC" id="2.7.6.3"/>
    </reaction>
</comment>
<comment type="pathway">
    <text evidence="2">Cofactor biosynthesis; tetrahydrofolate biosynthesis; 2-amino-4-hydroxy-6-hydroxymethyl-7,8-dihydropteridine diphosphate from 7,8-dihydroneopterin triphosphate: step 4/4.</text>
</comment>
<dbReference type="NCBIfam" id="TIGR01498">
    <property type="entry name" value="folK"/>
    <property type="match status" value="1"/>
</dbReference>
<evidence type="ECO:0000313" key="11">
    <source>
        <dbReference type="Proteomes" id="UP000644756"/>
    </source>
</evidence>
<evidence type="ECO:0000256" key="3">
    <source>
        <dbReference type="ARBA" id="ARBA00013253"/>
    </source>
</evidence>
<dbReference type="AlphaFoldDB" id="A0A917LHS6"/>
<dbReference type="PANTHER" id="PTHR43071">
    <property type="entry name" value="2-AMINO-4-HYDROXY-6-HYDROXYMETHYLDIHYDROPTERIDINE PYROPHOSPHOKINASE"/>
    <property type="match status" value="1"/>
</dbReference>
<dbReference type="SUPFAM" id="SSF55083">
    <property type="entry name" value="6-hydroxymethyl-7,8-dihydropterin pyrophosphokinase, HPPK"/>
    <property type="match status" value="1"/>
</dbReference>
<keyword evidence="4" id="KW-0808">Transferase</keyword>
<dbReference type="Gene3D" id="3.30.70.560">
    <property type="entry name" value="7,8-Dihydro-6-hydroxymethylpterin-pyrophosphokinase HPPK"/>
    <property type="match status" value="1"/>
</dbReference>
<evidence type="ECO:0000313" key="10">
    <source>
        <dbReference type="EMBL" id="GGG24913.1"/>
    </source>
</evidence>
<dbReference type="EC" id="2.7.6.3" evidence="3"/>
<keyword evidence="5" id="KW-0547">Nucleotide-binding</keyword>
<proteinExistence type="predicted"/>
<name>A0A917LHS6_9BACL</name>